<evidence type="ECO:0000313" key="4">
    <source>
        <dbReference type="Proteomes" id="UP001314263"/>
    </source>
</evidence>
<dbReference type="Proteomes" id="UP001314263">
    <property type="component" value="Unassembled WGS sequence"/>
</dbReference>
<dbReference type="AlphaFoldDB" id="A0AAV1IGZ1"/>
<gene>
    <name evidence="3" type="ORF">CVIRNUC_008491</name>
</gene>
<organism evidence="3 4">
    <name type="scientific">Coccomyxa viridis</name>
    <dbReference type="NCBI Taxonomy" id="1274662"/>
    <lineage>
        <taxon>Eukaryota</taxon>
        <taxon>Viridiplantae</taxon>
        <taxon>Chlorophyta</taxon>
        <taxon>core chlorophytes</taxon>
        <taxon>Trebouxiophyceae</taxon>
        <taxon>Trebouxiophyceae incertae sedis</taxon>
        <taxon>Coccomyxaceae</taxon>
        <taxon>Coccomyxa</taxon>
    </lineage>
</organism>
<feature type="region of interest" description="Disordered" evidence="1">
    <location>
        <begin position="121"/>
        <end position="141"/>
    </location>
</feature>
<sequence length="191" mass="20265">MISISSLLCLAFFGLVACNASRHTLTDRRLSEEDDFYGMPPSHALAQIATESPSALLAAVHHTGNLALTGSTPQSGARQELRPDIKSFMVHSKQPGTGCHQLSSKQPLQLRPSDASINFFRGGSSMSGAAGNQADEPESSITPGSQLLARLQDSQDGSPAPCADLPFNIFAALSRDGYVRHTALNGDQPEF</sequence>
<protein>
    <submittedName>
        <fullName evidence="3">Uncharacterized protein</fullName>
    </submittedName>
</protein>
<accession>A0AAV1IGZ1</accession>
<evidence type="ECO:0000256" key="2">
    <source>
        <dbReference type="SAM" id="SignalP"/>
    </source>
</evidence>
<evidence type="ECO:0000313" key="3">
    <source>
        <dbReference type="EMBL" id="CAK0785285.1"/>
    </source>
</evidence>
<name>A0AAV1IGZ1_9CHLO</name>
<keyword evidence="4" id="KW-1185">Reference proteome</keyword>
<keyword evidence="2" id="KW-0732">Signal</keyword>
<reference evidence="3 4" key="1">
    <citation type="submission" date="2023-10" db="EMBL/GenBank/DDBJ databases">
        <authorList>
            <person name="Maclean D."/>
            <person name="Macfadyen A."/>
        </authorList>
    </citation>
    <scope>NUCLEOTIDE SEQUENCE [LARGE SCALE GENOMIC DNA]</scope>
</reference>
<comment type="caution">
    <text evidence="3">The sequence shown here is derived from an EMBL/GenBank/DDBJ whole genome shotgun (WGS) entry which is preliminary data.</text>
</comment>
<proteinExistence type="predicted"/>
<feature type="chain" id="PRO_5043494439" evidence="2">
    <location>
        <begin position="19"/>
        <end position="191"/>
    </location>
</feature>
<feature type="signal peptide" evidence="2">
    <location>
        <begin position="1"/>
        <end position="18"/>
    </location>
</feature>
<dbReference type="EMBL" id="CAUYUE010000012">
    <property type="protein sequence ID" value="CAK0785285.1"/>
    <property type="molecule type" value="Genomic_DNA"/>
</dbReference>
<evidence type="ECO:0000256" key="1">
    <source>
        <dbReference type="SAM" id="MobiDB-lite"/>
    </source>
</evidence>